<comment type="caution">
    <text evidence="1">The sequence shown here is derived from an EMBL/GenBank/DDBJ whole genome shotgun (WGS) entry which is preliminary data.</text>
</comment>
<gene>
    <name evidence="1" type="ORF">EYF80_024242</name>
</gene>
<dbReference type="EMBL" id="SRLO01000233">
    <property type="protein sequence ID" value="TNN65564.1"/>
    <property type="molecule type" value="Genomic_DNA"/>
</dbReference>
<organism evidence="1 2">
    <name type="scientific">Liparis tanakae</name>
    <name type="common">Tanaka's snailfish</name>
    <dbReference type="NCBI Taxonomy" id="230148"/>
    <lineage>
        <taxon>Eukaryota</taxon>
        <taxon>Metazoa</taxon>
        <taxon>Chordata</taxon>
        <taxon>Craniata</taxon>
        <taxon>Vertebrata</taxon>
        <taxon>Euteleostomi</taxon>
        <taxon>Actinopterygii</taxon>
        <taxon>Neopterygii</taxon>
        <taxon>Teleostei</taxon>
        <taxon>Neoteleostei</taxon>
        <taxon>Acanthomorphata</taxon>
        <taxon>Eupercaria</taxon>
        <taxon>Perciformes</taxon>
        <taxon>Cottioidei</taxon>
        <taxon>Cottales</taxon>
        <taxon>Liparidae</taxon>
        <taxon>Liparis</taxon>
    </lineage>
</organism>
<protein>
    <submittedName>
        <fullName evidence="1">Uncharacterized protein</fullName>
    </submittedName>
</protein>
<dbReference type="Proteomes" id="UP000314294">
    <property type="component" value="Unassembled WGS sequence"/>
</dbReference>
<accession>A0A4Z2HKV3</accession>
<evidence type="ECO:0000313" key="2">
    <source>
        <dbReference type="Proteomes" id="UP000314294"/>
    </source>
</evidence>
<name>A0A4Z2HKV3_9TELE</name>
<dbReference type="AlphaFoldDB" id="A0A4Z2HKV3"/>
<keyword evidence="2" id="KW-1185">Reference proteome</keyword>
<proteinExistence type="predicted"/>
<sequence>MDYRGRNEERSQKDACFGKAVTHFLTLGIRPVVGKGGVKKKEIHNETQCLRADAAANVSKAWLRSEGSPGSSADLVSPLAIAAAAALVAVRLTPARHALAAPLPLPPPAAAAAQGAG</sequence>
<reference evidence="1 2" key="1">
    <citation type="submission" date="2019-03" db="EMBL/GenBank/DDBJ databases">
        <title>First draft genome of Liparis tanakae, snailfish: a comprehensive survey of snailfish specific genes.</title>
        <authorList>
            <person name="Kim W."/>
            <person name="Song I."/>
            <person name="Jeong J.-H."/>
            <person name="Kim D."/>
            <person name="Kim S."/>
            <person name="Ryu S."/>
            <person name="Song J.Y."/>
            <person name="Lee S.K."/>
        </authorList>
    </citation>
    <scope>NUCLEOTIDE SEQUENCE [LARGE SCALE GENOMIC DNA]</scope>
    <source>
        <tissue evidence="1">Muscle</tissue>
    </source>
</reference>
<evidence type="ECO:0000313" key="1">
    <source>
        <dbReference type="EMBL" id="TNN65564.1"/>
    </source>
</evidence>